<dbReference type="GO" id="GO:0006367">
    <property type="term" value="P:transcription initiation at RNA polymerase II promoter"/>
    <property type="evidence" value="ECO:0007669"/>
    <property type="project" value="InterPro"/>
</dbReference>
<comment type="similarity">
    <text evidence="2">Belongs to the TFIIF beta subunit family.</text>
</comment>
<dbReference type="GO" id="GO:0003677">
    <property type="term" value="F:DNA binding"/>
    <property type="evidence" value="ECO:0007669"/>
    <property type="project" value="UniProtKB-KW"/>
</dbReference>
<dbReference type="Pfam" id="PF02270">
    <property type="entry name" value="TFIIF_beta"/>
    <property type="match status" value="1"/>
</dbReference>
<gene>
    <name evidence="12" type="ORF">F8M41_000295</name>
</gene>
<dbReference type="InterPro" id="IPR036390">
    <property type="entry name" value="WH_DNA-bd_sf"/>
</dbReference>
<dbReference type="Proteomes" id="UP000439903">
    <property type="component" value="Unassembled WGS sequence"/>
</dbReference>
<dbReference type="InterPro" id="IPR040450">
    <property type="entry name" value="TFIIF_beta_HTH"/>
</dbReference>
<evidence type="ECO:0000256" key="10">
    <source>
        <dbReference type="SAM" id="MobiDB-lite"/>
    </source>
</evidence>
<keyword evidence="7" id="KW-0539">Nucleus</keyword>
<keyword evidence="5" id="KW-0238">DNA-binding</keyword>
<evidence type="ECO:0000256" key="3">
    <source>
        <dbReference type="ARBA" id="ARBA00021453"/>
    </source>
</evidence>
<evidence type="ECO:0000256" key="7">
    <source>
        <dbReference type="ARBA" id="ARBA00023242"/>
    </source>
</evidence>
<keyword evidence="4" id="KW-0805">Transcription regulation</keyword>
<evidence type="ECO:0000313" key="12">
    <source>
        <dbReference type="EMBL" id="KAF0462438.1"/>
    </source>
</evidence>
<evidence type="ECO:0000259" key="11">
    <source>
        <dbReference type="Pfam" id="PF02270"/>
    </source>
</evidence>
<dbReference type="Gene3D" id="1.10.10.10">
    <property type="entry name" value="Winged helix-like DNA-binding domain superfamily/Winged helix DNA-binding domain"/>
    <property type="match status" value="1"/>
</dbReference>
<evidence type="ECO:0000256" key="2">
    <source>
        <dbReference type="ARBA" id="ARBA00009543"/>
    </source>
</evidence>
<feature type="domain" description="TFIIF beta subunit HTH" evidence="11">
    <location>
        <begin position="35"/>
        <end position="88"/>
    </location>
</feature>
<evidence type="ECO:0000256" key="5">
    <source>
        <dbReference type="ARBA" id="ARBA00023125"/>
    </source>
</evidence>
<sequence length="130" mass="14897">MGFKISENYISGSEAKSYDGSKDDAYTKERAHRFIVCVFEKYAYWAFKGLKGYVKQPESYLKVVLNEITILYKKGLYNNCYHLKPEYRQNIFSETVSVDPQGVGNHRDMSEDTNRTSELPSPGTSIPYGP</sequence>
<dbReference type="GO" id="GO:0005674">
    <property type="term" value="C:transcription factor TFIIF complex"/>
    <property type="evidence" value="ECO:0007669"/>
    <property type="project" value="InterPro"/>
</dbReference>
<comment type="subcellular location">
    <subcellularLocation>
        <location evidence="1">Nucleus</location>
    </subcellularLocation>
</comment>
<evidence type="ECO:0000313" key="13">
    <source>
        <dbReference type="Proteomes" id="UP000439903"/>
    </source>
</evidence>
<dbReference type="PANTHER" id="PTHR10445:SF0">
    <property type="entry name" value="GENERAL TRANSCRIPTION FACTOR IIF SUBUNIT 2"/>
    <property type="match status" value="1"/>
</dbReference>
<proteinExistence type="inferred from homology"/>
<dbReference type="OrthoDB" id="26094at2759"/>
<evidence type="ECO:0000256" key="1">
    <source>
        <dbReference type="ARBA" id="ARBA00004123"/>
    </source>
</evidence>
<reference evidence="12 13" key="1">
    <citation type="journal article" date="2019" name="Environ. Microbiol.">
        <title>At the nexus of three kingdoms: the genome of the mycorrhizal fungus Gigaspora margarita provides insights into plant, endobacterial and fungal interactions.</title>
        <authorList>
            <person name="Venice F."/>
            <person name="Ghignone S."/>
            <person name="Salvioli di Fossalunga A."/>
            <person name="Amselem J."/>
            <person name="Novero M."/>
            <person name="Xianan X."/>
            <person name="Sedzielewska Toro K."/>
            <person name="Morin E."/>
            <person name="Lipzen A."/>
            <person name="Grigoriev I.V."/>
            <person name="Henrissat B."/>
            <person name="Martin F.M."/>
            <person name="Bonfante P."/>
        </authorList>
    </citation>
    <scope>NUCLEOTIDE SEQUENCE [LARGE SCALE GENOMIC DNA]</scope>
    <source>
        <strain evidence="12 13">BEG34</strain>
    </source>
</reference>
<feature type="compositionally biased region" description="Basic and acidic residues" evidence="10">
    <location>
        <begin position="105"/>
        <end position="115"/>
    </location>
</feature>
<keyword evidence="13" id="KW-1185">Reference proteome</keyword>
<dbReference type="EMBL" id="WTPW01001013">
    <property type="protein sequence ID" value="KAF0462438.1"/>
    <property type="molecule type" value="Genomic_DNA"/>
</dbReference>
<dbReference type="SUPFAM" id="SSF46785">
    <property type="entry name" value="Winged helix' DNA-binding domain"/>
    <property type="match status" value="1"/>
</dbReference>
<evidence type="ECO:0000256" key="9">
    <source>
        <dbReference type="ARBA" id="ARBA00081863"/>
    </source>
</evidence>
<dbReference type="FunFam" id="1.10.10.10:FF:000035">
    <property type="entry name" value="General transcription factor IIF subunit 2"/>
    <property type="match status" value="1"/>
</dbReference>
<evidence type="ECO:0000256" key="6">
    <source>
        <dbReference type="ARBA" id="ARBA00023163"/>
    </source>
</evidence>
<accession>A0A8H3XI80</accession>
<evidence type="ECO:0000256" key="8">
    <source>
        <dbReference type="ARBA" id="ARBA00081473"/>
    </source>
</evidence>
<evidence type="ECO:0000256" key="4">
    <source>
        <dbReference type="ARBA" id="ARBA00023015"/>
    </source>
</evidence>
<dbReference type="AlphaFoldDB" id="A0A8H3XI80"/>
<comment type="caution">
    <text evidence="12">The sequence shown here is derived from an EMBL/GenBank/DDBJ whole genome shotgun (WGS) entry which is preliminary data.</text>
</comment>
<organism evidence="12 13">
    <name type="scientific">Gigaspora margarita</name>
    <dbReference type="NCBI Taxonomy" id="4874"/>
    <lineage>
        <taxon>Eukaryota</taxon>
        <taxon>Fungi</taxon>
        <taxon>Fungi incertae sedis</taxon>
        <taxon>Mucoromycota</taxon>
        <taxon>Glomeromycotina</taxon>
        <taxon>Glomeromycetes</taxon>
        <taxon>Diversisporales</taxon>
        <taxon>Gigasporaceae</taxon>
        <taxon>Gigaspora</taxon>
    </lineage>
</organism>
<keyword evidence="6" id="KW-0804">Transcription</keyword>
<dbReference type="PANTHER" id="PTHR10445">
    <property type="entry name" value="GENERAL TRANSCRIPTION FACTOR IIF SUBUNIT 2"/>
    <property type="match status" value="1"/>
</dbReference>
<name>A0A8H3XI80_GIGMA</name>
<dbReference type="InterPro" id="IPR036388">
    <property type="entry name" value="WH-like_DNA-bd_sf"/>
</dbReference>
<dbReference type="InterPro" id="IPR003196">
    <property type="entry name" value="TFIIF_beta"/>
</dbReference>
<feature type="region of interest" description="Disordered" evidence="10">
    <location>
        <begin position="98"/>
        <end position="130"/>
    </location>
</feature>
<protein>
    <recommendedName>
        <fullName evidence="3">Transcription initiation factor IIF subunit beta</fullName>
    </recommendedName>
    <alternativeName>
        <fullName evidence="9">TFIIF medium subunit</fullName>
    </alternativeName>
    <alternativeName>
        <fullName evidence="8">TFIIF-beta</fullName>
    </alternativeName>
</protein>